<keyword evidence="7" id="KW-1185">Reference proteome</keyword>
<dbReference type="GO" id="GO:0000976">
    <property type="term" value="F:transcription cis-regulatory region binding"/>
    <property type="evidence" value="ECO:0007669"/>
    <property type="project" value="TreeGrafter"/>
</dbReference>
<organism evidence="6 7">
    <name type="scientific">Embleya hyalina</name>
    <dbReference type="NCBI Taxonomy" id="516124"/>
    <lineage>
        <taxon>Bacteria</taxon>
        <taxon>Bacillati</taxon>
        <taxon>Actinomycetota</taxon>
        <taxon>Actinomycetes</taxon>
        <taxon>Kitasatosporales</taxon>
        <taxon>Streptomycetaceae</taxon>
        <taxon>Embleya</taxon>
    </lineage>
</organism>
<dbReference type="InterPro" id="IPR001647">
    <property type="entry name" value="HTH_TetR"/>
</dbReference>
<accession>A0A401YK62</accession>
<name>A0A401YK62_9ACTN</name>
<dbReference type="RefSeq" id="WP_126637101.1">
    <property type="nucleotide sequence ID" value="NZ_BIFH01000016.1"/>
</dbReference>
<keyword evidence="2 4" id="KW-0238">DNA-binding</keyword>
<sequence length="201" mass="21760">MGRPRTRDWDDLRRALLDAAGRLLAAEGPQALGTRRVAHEVGTSTTAVYNLFEDKAGLLRAMFLDGFAALEERFARVPVDGDPEADLLALGHAYRAAARADPHRYDLMFGRPIADFRPDEADLARIGGTYDTLLRAVARCVDAGRFGPADPADIAAHLSALVHGLASLELRGALGDEECADRRWRLALEAACRGHHPEPAG</sequence>
<gene>
    <name evidence="6" type="ORF">EHYA_02664</name>
</gene>
<keyword evidence="1" id="KW-0805">Transcription regulation</keyword>
<dbReference type="OrthoDB" id="4709966at2"/>
<dbReference type="AlphaFoldDB" id="A0A401YK62"/>
<dbReference type="Gene3D" id="1.10.357.10">
    <property type="entry name" value="Tetracycline Repressor, domain 2"/>
    <property type="match status" value="1"/>
</dbReference>
<dbReference type="PROSITE" id="PS50977">
    <property type="entry name" value="HTH_TETR_2"/>
    <property type="match status" value="1"/>
</dbReference>
<reference evidence="6 7" key="1">
    <citation type="submission" date="2018-12" db="EMBL/GenBank/DDBJ databases">
        <title>Draft genome sequence of Embleya hyalina NBRC 13850T.</title>
        <authorList>
            <person name="Komaki H."/>
            <person name="Hosoyama A."/>
            <person name="Kimura A."/>
            <person name="Ichikawa N."/>
            <person name="Tamura T."/>
        </authorList>
    </citation>
    <scope>NUCLEOTIDE SEQUENCE [LARGE SCALE GENOMIC DNA]</scope>
    <source>
        <strain evidence="6 7">NBRC 13850</strain>
    </source>
</reference>
<dbReference type="Pfam" id="PF00440">
    <property type="entry name" value="TetR_N"/>
    <property type="match status" value="1"/>
</dbReference>
<evidence type="ECO:0000259" key="5">
    <source>
        <dbReference type="PROSITE" id="PS50977"/>
    </source>
</evidence>
<keyword evidence="3" id="KW-0804">Transcription</keyword>
<dbReference type="InterPro" id="IPR025996">
    <property type="entry name" value="MT1864/Rv1816-like_C"/>
</dbReference>
<protein>
    <submittedName>
        <fullName evidence="6">TetR family transcriptional regulator</fullName>
    </submittedName>
</protein>
<dbReference type="InterPro" id="IPR036271">
    <property type="entry name" value="Tet_transcr_reg_TetR-rel_C_sf"/>
</dbReference>
<dbReference type="InterPro" id="IPR050109">
    <property type="entry name" value="HTH-type_TetR-like_transc_reg"/>
</dbReference>
<dbReference type="InterPro" id="IPR009057">
    <property type="entry name" value="Homeodomain-like_sf"/>
</dbReference>
<dbReference type="Proteomes" id="UP000286931">
    <property type="component" value="Unassembled WGS sequence"/>
</dbReference>
<dbReference type="PANTHER" id="PTHR30055:SF209">
    <property type="entry name" value="POSSIBLE TRANSCRIPTIONAL REGULATORY PROTEIN (PROBABLY TETR-FAMILY)"/>
    <property type="match status" value="1"/>
</dbReference>
<evidence type="ECO:0000313" key="7">
    <source>
        <dbReference type="Proteomes" id="UP000286931"/>
    </source>
</evidence>
<proteinExistence type="predicted"/>
<evidence type="ECO:0000256" key="4">
    <source>
        <dbReference type="PROSITE-ProRule" id="PRU00335"/>
    </source>
</evidence>
<feature type="domain" description="HTH tetR-type" evidence="5">
    <location>
        <begin position="10"/>
        <end position="70"/>
    </location>
</feature>
<dbReference type="SUPFAM" id="SSF48498">
    <property type="entry name" value="Tetracyclin repressor-like, C-terminal domain"/>
    <property type="match status" value="1"/>
</dbReference>
<evidence type="ECO:0000256" key="2">
    <source>
        <dbReference type="ARBA" id="ARBA00023125"/>
    </source>
</evidence>
<evidence type="ECO:0000256" key="1">
    <source>
        <dbReference type="ARBA" id="ARBA00023015"/>
    </source>
</evidence>
<comment type="caution">
    <text evidence="6">The sequence shown here is derived from an EMBL/GenBank/DDBJ whole genome shotgun (WGS) entry which is preliminary data.</text>
</comment>
<evidence type="ECO:0000313" key="6">
    <source>
        <dbReference type="EMBL" id="GCD94995.1"/>
    </source>
</evidence>
<dbReference type="GO" id="GO:0003700">
    <property type="term" value="F:DNA-binding transcription factor activity"/>
    <property type="evidence" value="ECO:0007669"/>
    <property type="project" value="TreeGrafter"/>
</dbReference>
<dbReference type="Pfam" id="PF13305">
    <property type="entry name" value="TetR_C_33"/>
    <property type="match status" value="1"/>
</dbReference>
<evidence type="ECO:0000256" key="3">
    <source>
        <dbReference type="ARBA" id="ARBA00023163"/>
    </source>
</evidence>
<dbReference type="PANTHER" id="PTHR30055">
    <property type="entry name" value="HTH-TYPE TRANSCRIPTIONAL REGULATOR RUTR"/>
    <property type="match status" value="1"/>
</dbReference>
<dbReference type="SUPFAM" id="SSF46689">
    <property type="entry name" value="Homeodomain-like"/>
    <property type="match status" value="1"/>
</dbReference>
<dbReference type="EMBL" id="BIFH01000016">
    <property type="protein sequence ID" value="GCD94995.1"/>
    <property type="molecule type" value="Genomic_DNA"/>
</dbReference>
<feature type="DNA-binding region" description="H-T-H motif" evidence="4">
    <location>
        <begin position="33"/>
        <end position="52"/>
    </location>
</feature>